<evidence type="ECO:0000313" key="1">
    <source>
        <dbReference type="EMBL" id="KAJ7542991.1"/>
    </source>
</evidence>
<evidence type="ECO:0000313" key="2">
    <source>
        <dbReference type="Proteomes" id="UP001162992"/>
    </source>
</evidence>
<reference evidence="2" key="1">
    <citation type="journal article" date="2024" name="Proc. Natl. Acad. Sci. U.S.A.">
        <title>Extraordinary preservation of gene collinearity over three hundred million years revealed in homosporous lycophytes.</title>
        <authorList>
            <person name="Li C."/>
            <person name="Wickell D."/>
            <person name="Kuo L.Y."/>
            <person name="Chen X."/>
            <person name="Nie B."/>
            <person name="Liao X."/>
            <person name="Peng D."/>
            <person name="Ji J."/>
            <person name="Jenkins J."/>
            <person name="Williams M."/>
            <person name="Shu S."/>
            <person name="Plott C."/>
            <person name="Barry K."/>
            <person name="Rajasekar S."/>
            <person name="Grimwood J."/>
            <person name="Han X."/>
            <person name="Sun S."/>
            <person name="Hou Z."/>
            <person name="He W."/>
            <person name="Dai G."/>
            <person name="Sun C."/>
            <person name="Schmutz J."/>
            <person name="Leebens-Mack J.H."/>
            <person name="Li F.W."/>
            <person name="Wang L."/>
        </authorList>
    </citation>
    <scope>NUCLEOTIDE SEQUENCE [LARGE SCALE GENOMIC DNA]</scope>
    <source>
        <strain evidence="2">cv. PW_Plant_1</strain>
    </source>
</reference>
<keyword evidence="2" id="KW-1185">Reference proteome</keyword>
<organism evidence="1 2">
    <name type="scientific">Diphasiastrum complanatum</name>
    <name type="common">Issler's clubmoss</name>
    <name type="synonym">Lycopodium complanatum</name>
    <dbReference type="NCBI Taxonomy" id="34168"/>
    <lineage>
        <taxon>Eukaryota</taxon>
        <taxon>Viridiplantae</taxon>
        <taxon>Streptophyta</taxon>
        <taxon>Embryophyta</taxon>
        <taxon>Tracheophyta</taxon>
        <taxon>Lycopodiopsida</taxon>
        <taxon>Lycopodiales</taxon>
        <taxon>Lycopodiaceae</taxon>
        <taxon>Lycopodioideae</taxon>
        <taxon>Diphasiastrum</taxon>
    </lineage>
</organism>
<accession>A0ACC2CLY2</accession>
<gene>
    <name evidence="1" type="ORF">O6H91_09G020900</name>
</gene>
<dbReference type="EMBL" id="CM055100">
    <property type="protein sequence ID" value="KAJ7542991.1"/>
    <property type="molecule type" value="Genomic_DNA"/>
</dbReference>
<name>A0ACC2CLY2_DIPCM</name>
<protein>
    <submittedName>
        <fullName evidence="1">Uncharacterized protein</fullName>
    </submittedName>
</protein>
<sequence>MHITDYWLWVQKGDLQSLLLRRLRVSHLDSPMISTWTMKETFTLQIVAPDSQEAIVAGDNTGRLLKYSPSTQESQVLLRGLPFANGVALSKDNSFLVVAESISGRLLRYWLKGAKAGTAELFAFLPGYPDNVRRNEAGDFWVAIHCRRNLRHRILGPRPLLRKLIFKLPIPLKNLYVFYSGKPHAMVLKYSADGELVDVFEDDTGKVVKLVSEVEERDGRLWLGTVLLPHIAVI</sequence>
<comment type="caution">
    <text evidence="1">The sequence shown here is derived from an EMBL/GenBank/DDBJ whole genome shotgun (WGS) entry which is preliminary data.</text>
</comment>
<dbReference type="Proteomes" id="UP001162992">
    <property type="component" value="Chromosome 9"/>
</dbReference>
<proteinExistence type="predicted"/>